<gene>
    <name evidence="4 5" type="primary">LOC118263286</name>
</gene>
<keyword evidence="1" id="KW-0472">Membrane</keyword>
<evidence type="ECO:0000256" key="2">
    <source>
        <dbReference type="SAM" id="SignalP"/>
    </source>
</evidence>
<protein>
    <submittedName>
        <fullName evidence="4 5">Uncharacterized protein LOC118263286</fullName>
    </submittedName>
</protein>
<dbReference type="AlphaFoldDB" id="A0A9R0F5T3"/>
<dbReference type="GeneID" id="118263286"/>
<feature type="chain" id="PRO_5044700883" evidence="2">
    <location>
        <begin position="26"/>
        <end position="191"/>
    </location>
</feature>
<organism evidence="3 5">
    <name type="scientific">Spodoptera frugiperda</name>
    <name type="common">Fall armyworm</name>
    <dbReference type="NCBI Taxonomy" id="7108"/>
    <lineage>
        <taxon>Eukaryota</taxon>
        <taxon>Metazoa</taxon>
        <taxon>Ecdysozoa</taxon>
        <taxon>Arthropoda</taxon>
        <taxon>Hexapoda</taxon>
        <taxon>Insecta</taxon>
        <taxon>Pterygota</taxon>
        <taxon>Neoptera</taxon>
        <taxon>Endopterygota</taxon>
        <taxon>Lepidoptera</taxon>
        <taxon>Glossata</taxon>
        <taxon>Ditrysia</taxon>
        <taxon>Noctuoidea</taxon>
        <taxon>Noctuidae</taxon>
        <taxon>Amphipyrinae</taxon>
        <taxon>Spodoptera</taxon>
    </lineage>
</organism>
<feature type="signal peptide" evidence="2">
    <location>
        <begin position="1"/>
        <end position="25"/>
    </location>
</feature>
<dbReference type="OrthoDB" id="6368224at2759"/>
<keyword evidence="3" id="KW-1185">Reference proteome</keyword>
<evidence type="ECO:0000313" key="4">
    <source>
        <dbReference type="RefSeq" id="XP_050561267.1"/>
    </source>
</evidence>
<evidence type="ECO:0000313" key="5">
    <source>
        <dbReference type="RefSeq" id="XP_050561268.1"/>
    </source>
</evidence>
<accession>A0A9R0F5T3</accession>
<keyword evidence="1" id="KW-1133">Transmembrane helix</keyword>
<sequence length="191" mass="21426">MLKMFRLVCTSLLSVICCLIMIVRAQPLSCEGDEHCTEGYFCETETNICQECLRCEDFNRRPPKLNLSECIKSLDSCGLCNEGYINMFRNGAKGKCVLPEFLEFGEGSHSHYRYVCLVAAAVGLAVVATFVYVIKQTEVFRVVAYYDPVSGNLSNSDTVPNESFGHLLKCLMQQQKDQNDKINMSCGNINQ</sequence>
<proteinExistence type="predicted"/>
<feature type="transmembrane region" description="Helical" evidence="1">
    <location>
        <begin position="112"/>
        <end position="134"/>
    </location>
</feature>
<keyword evidence="2" id="KW-0732">Signal</keyword>
<reference evidence="4 5" key="1">
    <citation type="submission" date="2025-04" db="UniProtKB">
        <authorList>
            <consortium name="RefSeq"/>
        </authorList>
    </citation>
    <scope>IDENTIFICATION</scope>
    <source>
        <tissue evidence="4 5">Whole larval tissue</tissue>
    </source>
</reference>
<evidence type="ECO:0000313" key="3">
    <source>
        <dbReference type="Proteomes" id="UP000829999"/>
    </source>
</evidence>
<dbReference type="RefSeq" id="XP_050561267.1">
    <property type="nucleotide sequence ID" value="XM_050705310.1"/>
</dbReference>
<evidence type="ECO:0000256" key="1">
    <source>
        <dbReference type="SAM" id="Phobius"/>
    </source>
</evidence>
<dbReference type="Proteomes" id="UP000829999">
    <property type="component" value="Chromosome 27"/>
</dbReference>
<dbReference type="RefSeq" id="XP_050561268.1">
    <property type="nucleotide sequence ID" value="XM_050705311.1"/>
</dbReference>
<keyword evidence="1" id="KW-0812">Transmembrane</keyword>
<name>A0A9R0F5T3_SPOFR</name>